<gene>
    <name evidence="2" type="ORF">QQF64_020045</name>
</gene>
<dbReference type="Proteomes" id="UP001558613">
    <property type="component" value="Unassembled WGS sequence"/>
</dbReference>
<dbReference type="EMBL" id="JAYMGO010000022">
    <property type="protein sequence ID" value="KAL1252249.1"/>
    <property type="molecule type" value="Genomic_DNA"/>
</dbReference>
<feature type="compositionally biased region" description="Polar residues" evidence="1">
    <location>
        <begin position="67"/>
        <end position="83"/>
    </location>
</feature>
<organism evidence="2 3">
    <name type="scientific">Cirrhinus molitorella</name>
    <name type="common">mud carp</name>
    <dbReference type="NCBI Taxonomy" id="172907"/>
    <lineage>
        <taxon>Eukaryota</taxon>
        <taxon>Metazoa</taxon>
        <taxon>Chordata</taxon>
        <taxon>Craniata</taxon>
        <taxon>Vertebrata</taxon>
        <taxon>Euteleostomi</taxon>
        <taxon>Actinopterygii</taxon>
        <taxon>Neopterygii</taxon>
        <taxon>Teleostei</taxon>
        <taxon>Ostariophysi</taxon>
        <taxon>Cypriniformes</taxon>
        <taxon>Cyprinidae</taxon>
        <taxon>Labeoninae</taxon>
        <taxon>Labeonini</taxon>
        <taxon>Cirrhinus</taxon>
    </lineage>
</organism>
<keyword evidence="3" id="KW-1185">Reference proteome</keyword>
<feature type="region of interest" description="Disordered" evidence="1">
    <location>
        <begin position="63"/>
        <end position="90"/>
    </location>
</feature>
<comment type="caution">
    <text evidence="2">The sequence shown here is derived from an EMBL/GenBank/DDBJ whole genome shotgun (WGS) entry which is preliminary data.</text>
</comment>
<evidence type="ECO:0000313" key="3">
    <source>
        <dbReference type="Proteomes" id="UP001558613"/>
    </source>
</evidence>
<reference evidence="2 3" key="1">
    <citation type="submission" date="2023-09" db="EMBL/GenBank/DDBJ databases">
        <authorList>
            <person name="Wang M."/>
        </authorList>
    </citation>
    <scope>NUCLEOTIDE SEQUENCE [LARGE SCALE GENOMIC DNA]</scope>
    <source>
        <strain evidence="2">GT-2023</strain>
        <tissue evidence="2">Liver</tissue>
    </source>
</reference>
<accession>A0ABR3LKH7</accession>
<evidence type="ECO:0000313" key="2">
    <source>
        <dbReference type="EMBL" id="KAL1252249.1"/>
    </source>
</evidence>
<sequence>MTRGSPEPRMSNLELPTLWGHNEYVRWVFIETTVSGHLAEGQELRNKPSEMQKLKEILATTFKASEGPSTSSSWRLRQSATQDEWQESKA</sequence>
<evidence type="ECO:0000256" key="1">
    <source>
        <dbReference type="SAM" id="MobiDB-lite"/>
    </source>
</evidence>
<name>A0ABR3LKH7_9TELE</name>
<protein>
    <submittedName>
        <fullName evidence="2">Uncharacterized protein</fullName>
    </submittedName>
</protein>
<proteinExistence type="predicted"/>